<protein>
    <submittedName>
        <fullName evidence="1">Uncharacterized protein</fullName>
    </submittedName>
</protein>
<dbReference type="Proteomes" id="UP000001075">
    <property type="component" value="Unassembled WGS sequence"/>
</dbReference>
<organism evidence="1 2">
    <name type="scientific">Cricetulus griseus</name>
    <name type="common">Chinese hamster</name>
    <name type="synonym">Cricetulus barabensis griseus</name>
    <dbReference type="NCBI Taxonomy" id="10029"/>
    <lineage>
        <taxon>Eukaryota</taxon>
        <taxon>Metazoa</taxon>
        <taxon>Chordata</taxon>
        <taxon>Craniata</taxon>
        <taxon>Vertebrata</taxon>
        <taxon>Euteleostomi</taxon>
        <taxon>Mammalia</taxon>
        <taxon>Eutheria</taxon>
        <taxon>Euarchontoglires</taxon>
        <taxon>Glires</taxon>
        <taxon>Rodentia</taxon>
        <taxon>Myomorpha</taxon>
        <taxon>Muroidea</taxon>
        <taxon>Cricetidae</taxon>
        <taxon>Cricetinae</taxon>
        <taxon>Cricetulus</taxon>
    </lineage>
</organism>
<dbReference type="AlphaFoldDB" id="G3IFR7"/>
<reference evidence="2" key="1">
    <citation type="journal article" date="2011" name="Nat. Biotechnol.">
        <title>The genomic sequence of the Chinese hamster ovary (CHO)-K1 cell line.</title>
        <authorList>
            <person name="Xu X."/>
            <person name="Nagarajan H."/>
            <person name="Lewis N.E."/>
            <person name="Pan S."/>
            <person name="Cai Z."/>
            <person name="Liu X."/>
            <person name="Chen W."/>
            <person name="Xie M."/>
            <person name="Wang W."/>
            <person name="Hammond S."/>
            <person name="Andersen M.R."/>
            <person name="Neff N."/>
            <person name="Passarelli B."/>
            <person name="Koh W."/>
            <person name="Fan H.C."/>
            <person name="Wang J."/>
            <person name="Gui Y."/>
            <person name="Lee K.H."/>
            <person name="Betenbaugh M.J."/>
            <person name="Quake S.R."/>
            <person name="Famili I."/>
            <person name="Palsson B.O."/>
            <person name="Wang J."/>
        </authorList>
    </citation>
    <scope>NUCLEOTIDE SEQUENCE [LARGE SCALE GENOMIC DNA]</scope>
    <source>
        <strain evidence="2">CHO K1 cell line</strain>
    </source>
</reference>
<gene>
    <name evidence="1" type="ORF">I79_022590</name>
</gene>
<accession>G3IFR7</accession>
<name>G3IFR7_CRIGR</name>
<sequence>MQYNWTSGKEVGPEMSRSLGSVIARSLEVGMLLILGPERTSLHSKNFVYQPSIL</sequence>
<dbReference type="InParanoid" id="G3IFR7"/>
<dbReference type="EMBL" id="JH002438">
    <property type="protein sequence ID" value="EGV96976.1"/>
    <property type="molecule type" value="Genomic_DNA"/>
</dbReference>
<evidence type="ECO:0000313" key="1">
    <source>
        <dbReference type="EMBL" id="EGV96976.1"/>
    </source>
</evidence>
<evidence type="ECO:0000313" key="2">
    <source>
        <dbReference type="Proteomes" id="UP000001075"/>
    </source>
</evidence>
<proteinExistence type="predicted"/>